<keyword evidence="1" id="KW-0472">Membrane</keyword>
<dbReference type="Pfam" id="PF14341">
    <property type="entry name" value="PilX_N"/>
    <property type="match status" value="1"/>
</dbReference>
<sequence>MIKTPSSKQQGATLIVALIMLLIITILAVGSMREVTLESRITANTIEQKRLLNLADSGLREAERRFNNTFTAQEPGEGCELTNKKYPCLVNLAALGLDINVLHADPREFDKIDPSDARAWMPYIGSDIDNPTTLDPTRTITWNSVPIPSGEQNNEALNPEYGNLMRGEGTFFYATNSRAQATTGTEGSALLQSTVARVYTSN</sequence>
<protein>
    <submittedName>
        <fullName evidence="3">Type IV pilus assembly protein PilX</fullName>
    </submittedName>
</protein>
<proteinExistence type="predicted"/>
<evidence type="ECO:0000259" key="2">
    <source>
        <dbReference type="Pfam" id="PF14341"/>
    </source>
</evidence>
<organism evidence="3 4">
    <name type="scientific">Pseudomonas peli</name>
    <dbReference type="NCBI Taxonomy" id="592361"/>
    <lineage>
        <taxon>Bacteria</taxon>
        <taxon>Pseudomonadati</taxon>
        <taxon>Pseudomonadota</taxon>
        <taxon>Gammaproteobacteria</taxon>
        <taxon>Pseudomonadales</taxon>
        <taxon>Pseudomonadaceae</taxon>
        <taxon>Pseudomonas</taxon>
    </lineage>
</organism>
<dbReference type="InterPro" id="IPR025746">
    <property type="entry name" value="PilX_N_dom"/>
</dbReference>
<accession>A0AB37Z4Q0</accession>
<dbReference type="AlphaFoldDB" id="A0AB37Z4Q0"/>
<dbReference type="RefSeq" id="WP_090249376.1">
    <property type="nucleotide sequence ID" value="NZ_FMTL01000001.1"/>
</dbReference>
<dbReference type="Proteomes" id="UP000242418">
    <property type="component" value="Unassembled WGS sequence"/>
</dbReference>
<comment type="caution">
    <text evidence="3">The sequence shown here is derived from an EMBL/GenBank/DDBJ whole genome shotgun (WGS) entry which is preliminary data.</text>
</comment>
<feature type="domain" description="Type 4 fimbrial biogenesis protein PilX N-terminal" evidence="2">
    <location>
        <begin position="10"/>
        <end position="60"/>
    </location>
</feature>
<keyword evidence="1" id="KW-1133">Transmembrane helix</keyword>
<name>A0AB37Z4Q0_9PSED</name>
<evidence type="ECO:0000313" key="3">
    <source>
        <dbReference type="EMBL" id="SCW43782.1"/>
    </source>
</evidence>
<reference evidence="3 4" key="1">
    <citation type="submission" date="2016-10" db="EMBL/GenBank/DDBJ databases">
        <authorList>
            <person name="Varghese N."/>
            <person name="Submissions S."/>
        </authorList>
    </citation>
    <scope>NUCLEOTIDE SEQUENCE [LARGE SCALE GENOMIC DNA]</scope>
    <source>
        <strain evidence="3 4">DSM 17833</strain>
    </source>
</reference>
<evidence type="ECO:0000256" key="1">
    <source>
        <dbReference type="SAM" id="Phobius"/>
    </source>
</evidence>
<gene>
    <name evidence="3" type="ORF">SAMN05216370_1233</name>
</gene>
<keyword evidence="1" id="KW-0812">Transmembrane</keyword>
<dbReference type="EMBL" id="FMTL01000001">
    <property type="protein sequence ID" value="SCW43782.1"/>
    <property type="molecule type" value="Genomic_DNA"/>
</dbReference>
<feature type="transmembrane region" description="Helical" evidence="1">
    <location>
        <begin position="12"/>
        <end position="32"/>
    </location>
</feature>
<evidence type="ECO:0000313" key="4">
    <source>
        <dbReference type="Proteomes" id="UP000242418"/>
    </source>
</evidence>
<keyword evidence="4" id="KW-1185">Reference proteome</keyword>